<protein>
    <recommendedName>
        <fullName evidence="2">RelA/SpoT domain-containing protein</fullName>
    </recommendedName>
</protein>
<dbReference type="SUPFAM" id="SSF109604">
    <property type="entry name" value="HD-domain/PDEase-like"/>
    <property type="match status" value="1"/>
</dbReference>
<dbReference type="PANTHER" id="PTHR21262">
    <property type="entry name" value="GUANOSINE-3',5'-BIS DIPHOSPHATE 3'-PYROPHOSPHOHYDROLASE"/>
    <property type="match status" value="1"/>
</dbReference>
<dbReference type="SUPFAM" id="SSF81301">
    <property type="entry name" value="Nucleotidyltransferase"/>
    <property type="match status" value="1"/>
</dbReference>
<evidence type="ECO:0000313" key="3">
    <source>
        <dbReference type="EMBL" id="KAK4535212.1"/>
    </source>
</evidence>
<dbReference type="SMART" id="SM00954">
    <property type="entry name" value="RelA_SpoT"/>
    <property type="match status" value="1"/>
</dbReference>
<evidence type="ECO:0000256" key="1">
    <source>
        <dbReference type="SAM" id="MobiDB-lite"/>
    </source>
</evidence>
<dbReference type="PANTHER" id="PTHR21262:SF12">
    <property type="entry name" value="GTP DIPHOSPHOKINASE CRSH, CHLOROPLASTIC-RELATED"/>
    <property type="match status" value="1"/>
</dbReference>
<dbReference type="Proteomes" id="UP001301350">
    <property type="component" value="Unassembled WGS sequence"/>
</dbReference>
<accession>A0AAV9IS95</accession>
<name>A0AAV9IS95_CYACA</name>
<keyword evidence="4" id="KW-1185">Reference proteome</keyword>
<feature type="compositionally biased region" description="Low complexity" evidence="1">
    <location>
        <begin position="74"/>
        <end position="83"/>
    </location>
</feature>
<sequence>MPPRHRTPPSPLWVTSVAPSAALPRIDRTTLSLCSTTSRRARHLRRPGRRRRRFVVNLRASHEPPTRLSERTEALPPSAPAAAGDGDVRNRALARRPCSELALPSTATLSTHPVSVQGLWSSLAPSLDYLEGDVERERVLQALRLCAEQSWPVLQRSAAVTRYLASLHADTACLCAALLLEAPAHVLQYPPFDATMRQVVEDALTLRQLTHASAYHLSDLDEDNARLLREHTMMAARDSRAILVQLAETLYQLQHDIDRQAPLYAQQTLALHTLQVQVPLAHAIGVGNVMWQLEDLSFRILFPQSYRACERWHEHMWRRGERVLVRARTEFMWEVLRDPTLSRYRYTISGRTKNLFSTFKKMLRDNKRQEEVLDVVAMRIVIEPGESTDAESFHTDQHHICLSVYRVVARLWPEIAGRFKNYCERPKANGYRSVHTTVTHPLGLPLEVQVRTRDMHDEAEYGMAAHRYYKGELHKYHEGNWRDFAEYAEMVRAENAHVLVGGADTAASHNRRRR</sequence>
<gene>
    <name evidence="3" type="ORF">CDCA_CDCA04G1237</name>
</gene>
<evidence type="ECO:0000259" key="2">
    <source>
        <dbReference type="SMART" id="SM00954"/>
    </source>
</evidence>
<proteinExistence type="predicted"/>
<dbReference type="CDD" id="cd05399">
    <property type="entry name" value="NT_Rel-Spo_like"/>
    <property type="match status" value="1"/>
</dbReference>
<feature type="compositionally biased region" description="Basic and acidic residues" evidence="1">
    <location>
        <begin position="60"/>
        <end position="73"/>
    </location>
</feature>
<reference evidence="3 4" key="1">
    <citation type="submission" date="2022-07" db="EMBL/GenBank/DDBJ databases">
        <title>Genome-wide signatures of adaptation to extreme environments.</title>
        <authorList>
            <person name="Cho C.H."/>
            <person name="Yoon H.S."/>
        </authorList>
    </citation>
    <scope>NUCLEOTIDE SEQUENCE [LARGE SCALE GENOMIC DNA]</scope>
    <source>
        <strain evidence="3 4">DBV 063 E5</strain>
    </source>
</reference>
<dbReference type="EMBL" id="JANCYW010000004">
    <property type="protein sequence ID" value="KAK4535212.1"/>
    <property type="molecule type" value="Genomic_DNA"/>
</dbReference>
<dbReference type="Pfam" id="PF04607">
    <property type="entry name" value="RelA_SpoT"/>
    <property type="match status" value="1"/>
</dbReference>
<feature type="region of interest" description="Disordered" evidence="1">
    <location>
        <begin position="58"/>
        <end position="89"/>
    </location>
</feature>
<organism evidence="3 4">
    <name type="scientific">Cyanidium caldarium</name>
    <name type="common">Red alga</name>
    <dbReference type="NCBI Taxonomy" id="2771"/>
    <lineage>
        <taxon>Eukaryota</taxon>
        <taxon>Rhodophyta</taxon>
        <taxon>Bangiophyceae</taxon>
        <taxon>Cyanidiales</taxon>
        <taxon>Cyanidiaceae</taxon>
        <taxon>Cyanidium</taxon>
    </lineage>
</organism>
<dbReference type="Pfam" id="PF13328">
    <property type="entry name" value="HD_4"/>
    <property type="match status" value="1"/>
</dbReference>
<feature type="domain" description="RelA/SpoT" evidence="2">
    <location>
        <begin position="350"/>
        <end position="473"/>
    </location>
</feature>
<evidence type="ECO:0000313" key="4">
    <source>
        <dbReference type="Proteomes" id="UP001301350"/>
    </source>
</evidence>
<comment type="caution">
    <text evidence="3">The sequence shown here is derived from an EMBL/GenBank/DDBJ whole genome shotgun (WGS) entry which is preliminary data.</text>
</comment>
<dbReference type="Gene3D" id="3.30.460.10">
    <property type="entry name" value="Beta Polymerase, domain 2"/>
    <property type="match status" value="1"/>
</dbReference>
<dbReference type="InterPro" id="IPR043519">
    <property type="entry name" value="NT_sf"/>
</dbReference>
<dbReference type="InterPro" id="IPR007685">
    <property type="entry name" value="RelA_SpoT"/>
</dbReference>
<dbReference type="AlphaFoldDB" id="A0AAV9IS95"/>
<dbReference type="GO" id="GO:0015969">
    <property type="term" value="P:guanosine tetraphosphate metabolic process"/>
    <property type="evidence" value="ECO:0007669"/>
    <property type="project" value="InterPro"/>
</dbReference>
<dbReference type="Gene3D" id="1.10.3210.10">
    <property type="entry name" value="Hypothetical protein af1432"/>
    <property type="match status" value="1"/>
</dbReference>